<comment type="caution">
    <text evidence="9">The sequence shown here is derived from an EMBL/GenBank/DDBJ whole genome shotgun (WGS) entry which is preliminary data.</text>
</comment>
<feature type="transmembrane region" description="Helical" evidence="7">
    <location>
        <begin position="420"/>
        <end position="442"/>
    </location>
</feature>
<dbReference type="Proteomes" id="UP001597181">
    <property type="component" value="Unassembled WGS sequence"/>
</dbReference>
<evidence type="ECO:0000256" key="3">
    <source>
        <dbReference type="ARBA" id="ARBA00022475"/>
    </source>
</evidence>
<comment type="subcellular location">
    <subcellularLocation>
        <location evidence="1">Cell membrane</location>
        <topology evidence="1">Multi-pass membrane protein</topology>
    </subcellularLocation>
</comment>
<dbReference type="SUPFAM" id="SSF103473">
    <property type="entry name" value="MFS general substrate transporter"/>
    <property type="match status" value="2"/>
</dbReference>
<dbReference type="Gene3D" id="1.20.1250.20">
    <property type="entry name" value="MFS general substrate transporter like domains"/>
    <property type="match status" value="1"/>
</dbReference>
<feature type="transmembrane region" description="Helical" evidence="7">
    <location>
        <begin position="245"/>
        <end position="267"/>
    </location>
</feature>
<reference evidence="10" key="1">
    <citation type="journal article" date="2019" name="Int. J. Syst. Evol. Microbiol.">
        <title>The Global Catalogue of Microorganisms (GCM) 10K type strain sequencing project: providing services to taxonomists for standard genome sequencing and annotation.</title>
        <authorList>
            <consortium name="The Broad Institute Genomics Platform"/>
            <consortium name="The Broad Institute Genome Sequencing Center for Infectious Disease"/>
            <person name="Wu L."/>
            <person name="Ma J."/>
        </authorList>
    </citation>
    <scope>NUCLEOTIDE SEQUENCE [LARGE SCALE GENOMIC DNA]</scope>
    <source>
        <strain evidence="10">CCUG 50213</strain>
    </source>
</reference>
<dbReference type="InterPro" id="IPR020846">
    <property type="entry name" value="MFS_dom"/>
</dbReference>
<feature type="transmembrane region" description="Helical" evidence="7">
    <location>
        <begin position="186"/>
        <end position="207"/>
    </location>
</feature>
<keyword evidence="3" id="KW-1003">Cell membrane</keyword>
<evidence type="ECO:0000256" key="6">
    <source>
        <dbReference type="ARBA" id="ARBA00023136"/>
    </source>
</evidence>
<feature type="domain" description="Major facilitator superfamily (MFS) profile" evidence="8">
    <location>
        <begin position="32"/>
        <end position="515"/>
    </location>
</feature>
<dbReference type="RefSeq" id="WP_343960037.1">
    <property type="nucleotide sequence ID" value="NZ_BAAAKZ010000004.1"/>
</dbReference>
<dbReference type="InterPro" id="IPR036259">
    <property type="entry name" value="MFS_trans_sf"/>
</dbReference>
<dbReference type="EMBL" id="JBHTLY010000003">
    <property type="protein sequence ID" value="MFD1201819.1"/>
    <property type="molecule type" value="Genomic_DNA"/>
</dbReference>
<proteinExistence type="predicted"/>
<dbReference type="Pfam" id="PF07690">
    <property type="entry name" value="MFS_1"/>
    <property type="match status" value="1"/>
</dbReference>
<evidence type="ECO:0000256" key="2">
    <source>
        <dbReference type="ARBA" id="ARBA00022448"/>
    </source>
</evidence>
<dbReference type="NCBIfam" id="TIGR00711">
    <property type="entry name" value="efflux_EmrB"/>
    <property type="match status" value="1"/>
</dbReference>
<feature type="transmembrane region" description="Helical" evidence="7">
    <location>
        <begin position="156"/>
        <end position="174"/>
    </location>
</feature>
<evidence type="ECO:0000259" key="8">
    <source>
        <dbReference type="PROSITE" id="PS50850"/>
    </source>
</evidence>
<keyword evidence="4 7" id="KW-0812">Transmembrane</keyword>
<keyword evidence="5 7" id="KW-1133">Transmembrane helix</keyword>
<dbReference type="PRINTS" id="PR01036">
    <property type="entry name" value="TCRTETB"/>
</dbReference>
<feature type="transmembrane region" description="Helical" evidence="7">
    <location>
        <begin position="323"/>
        <end position="341"/>
    </location>
</feature>
<dbReference type="Gene3D" id="1.20.1720.10">
    <property type="entry name" value="Multidrug resistance protein D"/>
    <property type="match status" value="1"/>
</dbReference>
<feature type="transmembrane region" description="Helical" evidence="7">
    <location>
        <begin position="377"/>
        <end position="400"/>
    </location>
</feature>
<evidence type="ECO:0000313" key="10">
    <source>
        <dbReference type="Proteomes" id="UP001597181"/>
    </source>
</evidence>
<dbReference type="PANTHER" id="PTHR23501">
    <property type="entry name" value="MAJOR FACILITATOR SUPERFAMILY"/>
    <property type="match status" value="1"/>
</dbReference>
<dbReference type="PANTHER" id="PTHR23501:SF197">
    <property type="entry name" value="COMD"/>
    <property type="match status" value="1"/>
</dbReference>
<feature type="transmembrane region" description="Helical" evidence="7">
    <location>
        <begin position="30"/>
        <end position="47"/>
    </location>
</feature>
<dbReference type="InterPro" id="IPR011701">
    <property type="entry name" value="MFS"/>
</dbReference>
<evidence type="ECO:0000256" key="7">
    <source>
        <dbReference type="SAM" id="Phobius"/>
    </source>
</evidence>
<feature type="transmembrane region" description="Helical" evidence="7">
    <location>
        <begin position="353"/>
        <end position="371"/>
    </location>
</feature>
<feature type="transmembrane region" description="Helical" evidence="7">
    <location>
        <begin position="288"/>
        <end position="311"/>
    </location>
</feature>
<evidence type="ECO:0000256" key="1">
    <source>
        <dbReference type="ARBA" id="ARBA00004651"/>
    </source>
</evidence>
<dbReference type="CDD" id="cd17502">
    <property type="entry name" value="MFS_Azr1_MDR_like"/>
    <property type="match status" value="1"/>
</dbReference>
<feature type="transmembrane region" description="Helical" evidence="7">
    <location>
        <begin position="98"/>
        <end position="115"/>
    </location>
</feature>
<feature type="transmembrane region" description="Helical" evidence="7">
    <location>
        <begin position="121"/>
        <end position="144"/>
    </location>
</feature>
<evidence type="ECO:0000313" key="9">
    <source>
        <dbReference type="EMBL" id="MFD1201819.1"/>
    </source>
</evidence>
<gene>
    <name evidence="9" type="ORF">ACFQ3U_07930</name>
</gene>
<evidence type="ECO:0000256" key="4">
    <source>
        <dbReference type="ARBA" id="ARBA00022692"/>
    </source>
</evidence>
<feature type="transmembrane region" description="Helical" evidence="7">
    <location>
        <begin position="67"/>
        <end position="86"/>
    </location>
</feature>
<dbReference type="PROSITE" id="PS50850">
    <property type="entry name" value="MFS"/>
    <property type="match status" value="1"/>
</dbReference>
<organism evidence="9 10">
    <name type="scientific">Leucobacter albus</name>
    <dbReference type="NCBI Taxonomy" id="272210"/>
    <lineage>
        <taxon>Bacteria</taxon>
        <taxon>Bacillati</taxon>
        <taxon>Actinomycetota</taxon>
        <taxon>Actinomycetes</taxon>
        <taxon>Micrococcales</taxon>
        <taxon>Microbacteriaceae</taxon>
        <taxon>Leucobacter</taxon>
    </lineage>
</organism>
<accession>A0ABW3TNN5</accession>
<feature type="transmembrane region" description="Helical" evidence="7">
    <location>
        <begin position="489"/>
        <end position="511"/>
    </location>
</feature>
<sequence length="591" mass="61849">MSRTTPAAPAAPAAPAVEDKPEILTGRAKNLALAGLFLANFVSMLAMNVVGTSMPIIIADIGGTQAAFTWVVTATMLASAIATPIWGKLADLTSKKMLLQVSLIIFILASALAGFAQDPTWLIVCRVFQGIGVGGLGALAQIVLAEIVSPRERGKYMGILGAIMAVATVGGPLLGGLLTDTVGWRWNFYVAAPIAIVAIVMLQRTLHLPTTKRKIKIDYWGAALISLGFSSLLIWVTLAGTNFDWWSWQSALMVGGGIVALIVAVFVELRVDEPLIPMTLFKNRTFTMASIASIAVGLAMMGTMVFLGQYMQLARGRSVIESSLLSLPMMAGVLISSTIVGQIITRTGKWKRYMVAGAVALLVGMVLMGQLRYDTNYWYVGISMAVLGAGVGMTMQNLVLVTQNTVSPLEMGVASSSVTFFRTVGGTAGISVMGAMLGHQVADYVKEGLAKLAPKDLAGAEALADGKLPKIADLTAPIRDVVESAYGHAIGNVFLAAAPVAIVALIAIILLPNIPLDTKSNAERIADLKAAEADLGGAEPARGDAANLANSSEESAVGAGATRAVDRVLIDTTGPIVLPHNRPGTDRSAQR</sequence>
<protein>
    <submittedName>
        <fullName evidence="9">MDR family MFS transporter</fullName>
    </submittedName>
</protein>
<keyword evidence="6 7" id="KW-0472">Membrane</keyword>
<keyword evidence="2" id="KW-0813">Transport</keyword>
<name>A0ABW3TNN5_9MICO</name>
<feature type="transmembrane region" description="Helical" evidence="7">
    <location>
        <begin position="219"/>
        <end position="239"/>
    </location>
</feature>
<evidence type="ECO:0000256" key="5">
    <source>
        <dbReference type="ARBA" id="ARBA00022989"/>
    </source>
</evidence>
<keyword evidence="10" id="KW-1185">Reference proteome</keyword>
<dbReference type="InterPro" id="IPR004638">
    <property type="entry name" value="EmrB-like"/>
</dbReference>